<sequence length="493" mass="55285">MAPPKSSGRRKAASPENAPSPSSTTAESKRDTATTRRLKKRELDRRAQRLSRERTKSRIASLEKLVEDFQGKETDGQVKALAKSLQSVTKERDAALSLLRNLGFSINHHLSSQNVTSTDPTPASCGAKTENATFDNPTKASMDSLMGSVEPQLPDGANGIMPAQIASPNPLCLLQELDISQSSLSPPDAILSLPDDPIDNTLPDLFPADTIFDPIQPPEADLISPASMPGCGCHPSSQASESLNLWRFANEVLTPSHGLDRDEADFDEEWQDDIPVRAVVDGWPSIEAKLGRLPALWNKLRPIDDVVFHGCGKVERIAMLRLMHDLLLYHSEPSTERRAKIQPWYLERPSQAICHSYAINFFAWPGIRERFVFYQHTYCGNIFWRLFSSSLHMLWPYEFRDTYSLNVETGQFRITDAFKQRIDDINAWTMTEQIFEQWPEFYSDIPAFARLPRSLTFKTSKSPNADAEATPKEGQHAQVKSFSESSEILPLLT</sequence>
<dbReference type="AlphaFoldDB" id="A0A9P9JAP6"/>
<feature type="compositionally biased region" description="Low complexity" evidence="1">
    <location>
        <begin position="14"/>
        <end position="26"/>
    </location>
</feature>
<dbReference type="Proteomes" id="UP000738349">
    <property type="component" value="Unassembled WGS sequence"/>
</dbReference>
<proteinExistence type="predicted"/>
<evidence type="ECO:0008006" key="4">
    <source>
        <dbReference type="Google" id="ProtNLM"/>
    </source>
</evidence>
<dbReference type="Pfam" id="PF11905">
    <property type="entry name" value="DUF3425"/>
    <property type="match status" value="1"/>
</dbReference>
<dbReference type="EMBL" id="JAGMUV010000006">
    <property type="protein sequence ID" value="KAH7152665.1"/>
    <property type="molecule type" value="Genomic_DNA"/>
</dbReference>
<organism evidence="2 3">
    <name type="scientific">Dactylonectria macrodidyma</name>
    <dbReference type="NCBI Taxonomy" id="307937"/>
    <lineage>
        <taxon>Eukaryota</taxon>
        <taxon>Fungi</taxon>
        <taxon>Dikarya</taxon>
        <taxon>Ascomycota</taxon>
        <taxon>Pezizomycotina</taxon>
        <taxon>Sordariomycetes</taxon>
        <taxon>Hypocreomycetidae</taxon>
        <taxon>Hypocreales</taxon>
        <taxon>Nectriaceae</taxon>
        <taxon>Dactylonectria</taxon>
    </lineage>
</organism>
<feature type="region of interest" description="Disordered" evidence="1">
    <location>
        <begin position="113"/>
        <end position="136"/>
    </location>
</feature>
<comment type="caution">
    <text evidence="2">The sequence shown here is derived from an EMBL/GenBank/DDBJ whole genome shotgun (WGS) entry which is preliminary data.</text>
</comment>
<reference evidence="2" key="1">
    <citation type="journal article" date="2021" name="Nat. Commun.">
        <title>Genetic determinants of endophytism in the Arabidopsis root mycobiome.</title>
        <authorList>
            <person name="Mesny F."/>
            <person name="Miyauchi S."/>
            <person name="Thiergart T."/>
            <person name="Pickel B."/>
            <person name="Atanasova L."/>
            <person name="Karlsson M."/>
            <person name="Huettel B."/>
            <person name="Barry K.W."/>
            <person name="Haridas S."/>
            <person name="Chen C."/>
            <person name="Bauer D."/>
            <person name="Andreopoulos W."/>
            <person name="Pangilinan J."/>
            <person name="LaButti K."/>
            <person name="Riley R."/>
            <person name="Lipzen A."/>
            <person name="Clum A."/>
            <person name="Drula E."/>
            <person name="Henrissat B."/>
            <person name="Kohler A."/>
            <person name="Grigoriev I.V."/>
            <person name="Martin F.M."/>
            <person name="Hacquard S."/>
        </authorList>
    </citation>
    <scope>NUCLEOTIDE SEQUENCE</scope>
    <source>
        <strain evidence="2">MPI-CAGE-AT-0147</strain>
    </source>
</reference>
<dbReference type="PANTHER" id="PTHR37012">
    <property type="entry name" value="B-ZIP TRANSCRIPTION FACTOR (EUROFUNG)-RELATED"/>
    <property type="match status" value="1"/>
</dbReference>
<dbReference type="OrthoDB" id="5086080at2759"/>
<feature type="compositionally biased region" description="Basic and acidic residues" evidence="1">
    <location>
        <begin position="41"/>
        <end position="55"/>
    </location>
</feature>
<evidence type="ECO:0000256" key="1">
    <source>
        <dbReference type="SAM" id="MobiDB-lite"/>
    </source>
</evidence>
<dbReference type="InterPro" id="IPR021833">
    <property type="entry name" value="DUF3425"/>
</dbReference>
<dbReference type="CDD" id="cd14688">
    <property type="entry name" value="bZIP_YAP"/>
    <property type="match status" value="1"/>
</dbReference>
<name>A0A9P9JAP6_9HYPO</name>
<dbReference type="PANTHER" id="PTHR37012:SF7">
    <property type="entry name" value="B-ZIP TRANSCRIPTION FACTOR (EUROFUNG)-RELATED"/>
    <property type="match status" value="1"/>
</dbReference>
<protein>
    <recommendedName>
        <fullName evidence="4">BZIP transcription factor</fullName>
    </recommendedName>
</protein>
<accession>A0A9P9JAP6</accession>
<gene>
    <name evidence="2" type="ORF">EDB81DRAFT_431715</name>
</gene>
<evidence type="ECO:0000313" key="2">
    <source>
        <dbReference type="EMBL" id="KAH7152665.1"/>
    </source>
</evidence>
<feature type="region of interest" description="Disordered" evidence="1">
    <location>
        <begin position="1"/>
        <end position="55"/>
    </location>
</feature>
<feature type="region of interest" description="Disordered" evidence="1">
    <location>
        <begin position="461"/>
        <end position="493"/>
    </location>
</feature>
<evidence type="ECO:0000313" key="3">
    <source>
        <dbReference type="Proteomes" id="UP000738349"/>
    </source>
</evidence>
<keyword evidence="3" id="KW-1185">Reference proteome</keyword>